<gene>
    <name evidence="1" type="ORF">BJY01DRAFT_43270</name>
</gene>
<protein>
    <submittedName>
        <fullName evidence="1">Uncharacterized protein</fullName>
    </submittedName>
</protein>
<name>A0ABR4KQZ2_9EURO</name>
<evidence type="ECO:0000313" key="2">
    <source>
        <dbReference type="Proteomes" id="UP001610446"/>
    </source>
</evidence>
<comment type="caution">
    <text evidence="1">The sequence shown here is derived from an EMBL/GenBank/DDBJ whole genome shotgun (WGS) entry which is preliminary data.</text>
</comment>
<organism evidence="1 2">
    <name type="scientific">Aspergillus pseudoustus</name>
    <dbReference type="NCBI Taxonomy" id="1810923"/>
    <lineage>
        <taxon>Eukaryota</taxon>
        <taxon>Fungi</taxon>
        <taxon>Dikarya</taxon>
        <taxon>Ascomycota</taxon>
        <taxon>Pezizomycotina</taxon>
        <taxon>Eurotiomycetes</taxon>
        <taxon>Eurotiomycetidae</taxon>
        <taxon>Eurotiales</taxon>
        <taxon>Aspergillaceae</taxon>
        <taxon>Aspergillus</taxon>
        <taxon>Aspergillus subgen. Nidulantes</taxon>
    </lineage>
</organism>
<accession>A0ABR4KQZ2</accession>
<evidence type="ECO:0000313" key="1">
    <source>
        <dbReference type="EMBL" id="KAL2854234.1"/>
    </source>
</evidence>
<keyword evidence="2" id="KW-1185">Reference proteome</keyword>
<dbReference type="EMBL" id="JBFXLU010000016">
    <property type="protein sequence ID" value="KAL2854234.1"/>
    <property type="molecule type" value="Genomic_DNA"/>
</dbReference>
<sequence>MQERIPHQLNQTSWLESGATIDNAVTGHALARNPSAFSSASMIQRQVCLISCPAPWDHYCHLKAIPQKTQPCISHSCPTSPKEILALLYCFVTDHVVSVCMYRTMMDSAANASLFALKRVYLLVDRSPVRTCLSHGNGNNFPATLSQRRKLTFSRGFHYWISSGTKINHVVGKCGSGWLSGSSQIMFVCNGASVCPSWTLAEDGFPVWDRLRGLIGTIASWFGDSSFACQSL</sequence>
<reference evidence="1 2" key="1">
    <citation type="submission" date="2024-07" db="EMBL/GenBank/DDBJ databases">
        <title>Section-level genome sequencing and comparative genomics of Aspergillus sections Usti and Cavernicolus.</title>
        <authorList>
            <consortium name="Lawrence Berkeley National Laboratory"/>
            <person name="Nybo J.L."/>
            <person name="Vesth T.C."/>
            <person name="Theobald S."/>
            <person name="Frisvad J.C."/>
            <person name="Larsen T.O."/>
            <person name="Kjaerboelling I."/>
            <person name="Rothschild-Mancinelli K."/>
            <person name="Lyhne E.K."/>
            <person name="Kogle M.E."/>
            <person name="Barry K."/>
            <person name="Clum A."/>
            <person name="Na H."/>
            <person name="Ledsgaard L."/>
            <person name="Lin J."/>
            <person name="Lipzen A."/>
            <person name="Kuo A."/>
            <person name="Riley R."/>
            <person name="Mondo S."/>
            <person name="Labutti K."/>
            <person name="Haridas S."/>
            <person name="Pangalinan J."/>
            <person name="Salamov A.A."/>
            <person name="Simmons B.A."/>
            <person name="Magnuson J.K."/>
            <person name="Chen J."/>
            <person name="Drula E."/>
            <person name="Henrissat B."/>
            <person name="Wiebenga A."/>
            <person name="Lubbers R.J."/>
            <person name="Gomes A.C."/>
            <person name="Makela M.R."/>
            <person name="Stajich J."/>
            <person name="Grigoriev I.V."/>
            <person name="Mortensen U.H."/>
            <person name="De Vries R.P."/>
            <person name="Baker S.E."/>
            <person name="Andersen M.R."/>
        </authorList>
    </citation>
    <scope>NUCLEOTIDE SEQUENCE [LARGE SCALE GENOMIC DNA]</scope>
    <source>
        <strain evidence="1 2">CBS 123904</strain>
    </source>
</reference>
<proteinExistence type="predicted"/>
<dbReference type="Proteomes" id="UP001610446">
    <property type="component" value="Unassembled WGS sequence"/>
</dbReference>